<dbReference type="Pfam" id="PF12697">
    <property type="entry name" value="Abhydrolase_6"/>
    <property type="match status" value="1"/>
</dbReference>
<dbReference type="PANTHER" id="PTHR43433:SF1">
    <property type="entry name" value="BLL5160 PROTEIN"/>
    <property type="match status" value="1"/>
</dbReference>
<reference evidence="2 3" key="1">
    <citation type="submission" date="2018-11" db="EMBL/GenBank/DDBJ databases">
        <authorList>
            <person name="Li F."/>
        </authorList>
    </citation>
    <scope>NUCLEOTIDE SEQUENCE [LARGE SCALE GENOMIC DNA]</scope>
    <source>
        <strain evidence="2 3">Gsoil 818</strain>
    </source>
</reference>
<dbReference type="EMBL" id="RJSF01000046">
    <property type="protein sequence ID" value="RNM12041.1"/>
    <property type="molecule type" value="Genomic_DNA"/>
</dbReference>
<sequence length="279" mass="31145">MGSSAPTKPERGPVTGTNLVMRTSDGVNIAYDDEGTGTPFVLLHGYGCRRGHWEFQREALLAAGHRVIAVDLRGHGASDKPKHGQTLARLGQDTRELLELLDLEDVVLVGHSMGVSVALAMFTISGFGRIARFVSIDQSPKIVNDESWSWGVKGVTWDNLQDCVHWRVKWSNEDLEPALPEGSAMAEEPWDSFDHEAVLKLFVDHFVADWRDTLPRIPVPTWVVTSSFTNYYHQEGMEWFASQVPGSRFSVFRKSGHNPHVSESVEFNRQLLDFAAADD</sequence>
<comment type="caution">
    <text evidence="2">The sequence shown here is derived from an EMBL/GenBank/DDBJ whole genome shotgun (WGS) entry which is preliminary data.</text>
</comment>
<keyword evidence="3" id="KW-1185">Reference proteome</keyword>
<evidence type="ECO:0000259" key="1">
    <source>
        <dbReference type="Pfam" id="PF12697"/>
    </source>
</evidence>
<evidence type="ECO:0000313" key="2">
    <source>
        <dbReference type="EMBL" id="RNM12041.1"/>
    </source>
</evidence>
<dbReference type="Proteomes" id="UP000279994">
    <property type="component" value="Unassembled WGS sequence"/>
</dbReference>
<dbReference type="GO" id="GO:0016787">
    <property type="term" value="F:hydrolase activity"/>
    <property type="evidence" value="ECO:0007669"/>
    <property type="project" value="UniProtKB-KW"/>
</dbReference>
<dbReference type="SUPFAM" id="SSF53474">
    <property type="entry name" value="alpha/beta-Hydrolases"/>
    <property type="match status" value="1"/>
</dbReference>
<gene>
    <name evidence="2" type="ORF">EFL26_19670</name>
</gene>
<accession>A0A3N0GHW5</accession>
<organism evidence="2 3">
    <name type="scientific">Nocardioides pocheonensis</name>
    <dbReference type="NCBI Taxonomy" id="661485"/>
    <lineage>
        <taxon>Bacteria</taxon>
        <taxon>Bacillati</taxon>
        <taxon>Actinomycetota</taxon>
        <taxon>Actinomycetes</taxon>
        <taxon>Propionibacteriales</taxon>
        <taxon>Nocardioidaceae</taxon>
        <taxon>Nocardioides</taxon>
    </lineage>
</organism>
<dbReference type="InterPro" id="IPR029058">
    <property type="entry name" value="AB_hydrolase_fold"/>
</dbReference>
<name>A0A3N0GHW5_9ACTN</name>
<dbReference type="PRINTS" id="PR00111">
    <property type="entry name" value="ABHYDROLASE"/>
</dbReference>
<feature type="domain" description="AB hydrolase-1" evidence="1">
    <location>
        <begin position="40"/>
        <end position="268"/>
    </location>
</feature>
<evidence type="ECO:0000313" key="3">
    <source>
        <dbReference type="Proteomes" id="UP000279994"/>
    </source>
</evidence>
<dbReference type="Gene3D" id="3.40.50.1820">
    <property type="entry name" value="alpha/beta hydrolase"/>
    <property type="match status" value="1"/>
</dbReference>
<dbReference type="OrthoDB" id="2987348at2"/>
<protein>
    <submittedName>
        <fullName evidence="2">Alpha/beta hydrolase</fullName>
    </submittedName>
</protein>
<keyword evidence="2" id="KW-0378">Hydrolase</keyword>
<dbReference type="InterPro" id="IPR000073">
    <property type="entry name" value="AB_hydrolase_1"/>
</dbReference>
<dbReference type="InterPro" id="IPR050471">
    <property type="entry name" value="AB_hydrolase"/>
</dbReference>
<dbReference type="AlphaFoldDB" id="A0A3N0GHW5"/>
<proteinExistence type="predicted"/>
<dbReference type="PANTHER" id="PTHR43433">
    <property type="entry name" value="HYDROLASE, ALPHA/BETA FOLD FAMILY PROTEIN"/>
    <property type="match status" value="1"/>
</dbReference>